<gene>
    <name evidence="2" type="ORF">PoB_000543700</name>
</gene>
<feature type="compositionally biased region" description="Basic and acidic residues" evidence="1">
    <location>
        <begin position="45"/>
        <end position="59"/>
    </location>
</feature>
<organism evidence="2 3">
    <name type="scientific">Plakobranchus ocellatus</name>
    <dbReference type="NCBI Taxonomy" id="259542"/>
    <lineage>
        <taxon>Eukaryota</taxon>
        <taxon>Metazoa</taxon>
        <taxon>Spiralia</taxon>
        <taxon>Lophotrochozoa</taxon>
        <taxon>Mollusca</taxon>
        <taxon>Gastropoda</taxon>
        <taxon>Heterobranchia</taxon>
        <taxon>Euthyneura</taxon>
        <taxon>Panpulmonata</taxon>
        <taxon>Sacoglossa</taxon>
        <taxon>Placobranchoidea</taxon>
        <taxon>Plakobranchidae</taxon>
        <taxon>Plakobranchus</taxon>
    </lineage>
</organism>
<feature type="compositionally biased region" description="Basic and acidic residues" evidence="1">
    <location>
        <begin position="126"/>
        <end position="144"/>
    </location>
</feature>
<proteinExistence type="predicted"/>
<name>A0AAV3Y821_9GAST</name>
<feature type="compositionally biased region" description="Polar residues" evidence="1">
    <location>
        <begin position="7"/>
        <end position="19"/>
    </location>
</feature>
<keyword evidence="3" id="KW-1185">Reference proteome</keyword>
<reference evidence="2 3" key="1">
    <citation type="journal article" date="2021" name="Elife">
        <title>Chloroplast acquisition without the gene transfer in kleptoplastic sea slugs, Plakobranchus ocellatus.</title>
        <authorList>
            <person name="Maeda T."/>
            <person name="Takahashi S."/>
            <person name="Yoshida T."/>
            <person name="Shimamura S."/>
            <person name="Takaki Y."/>
            <person name="Nagai Y."/>
            <person name="Toyoda A."/>
            <person name="Suzuki Y."/>
            <person name="Arimoto A."/>
            <person name="Ishii H."/>
            <person name="Satoh N."/>
            <person name="Nishiyama T."/>
            <person name="Hasebe M."/>
            <person name="Maruyama T."/>
            <person name="Minagawa J."/>
            <person name="Obokata J."/>
            <person name="Shigenobu S."/>
        </authorList>
    </citation>
    <scope>NUCLEOTIDE SEQUENCE [LARGE SCALE GENOMIC DNA]</scope>
</reference>
<accession>A0AAV3Y821</accession>
<dbReference type="EMBL" id="BLXT01000621">
    <property type="protein sequence ID" value="GFN78931.1"/>
    <property type="molecule type" value="Genomic_DNA"/>
</dbReference>
<feature type="region of interest" description="Disordered" evidence="1">
    <location>
        <begin position="124"/>
        <end position="144"/>
    </location>
</feature>
<sequence length="144" mass="16817">MSEFTKAPQSQVQQVTQEYTRLDTETRDLNALSPVEQTARPRSTARAEPRDMGRLRDSSQEDGTIQSATQTIYMECAYRLHTTFISRPIFDDKKRQITYLNRSSRSKVKNELRERQRWQVTCAGRSADDRSLSKQRQLADKTKR</sequence>
<dbReference type="Proteomes" id="UP000735302">
    <property type="component" value="Unassembled WGS sequence"/>
</dbReference>
<evidence type="ECO:0000313" key="3">
    <source>
        <dbReference type="Proteomes" id="UP000735302"/>
    </source>
</evidence>
<comment type="caution">
    <text evidence="2">The sequence shown here is derived from an EMBL/GenBank/DDBJ whole genome shotgun (WGS) entry which is preliminary data.</text>
</comment>
<protein>
    <submittedName>
        <fullName evidence="2">Uncharacterized protein</fullName>
    </submittedName>
</protein>
<feature type="region of interest" description="Disordered" evidence="1">
    <location>
        <begin position="1"/>
        <end position="66"/>
    </location>
</feature>
<evidence type="ECO:0000313" key="2">
    <source>
        <dbReference type="EMBL" id="GFN78931.1"/>
    </source>
</evidence>
<evidence type="ECO:0000256" key="1">
    <source>
        <dbReference type="SAM" id="MobiDB-lite"/>
    </source>
</evidence>
<dbReference type="AlphaFoldDB" id="A0AAV3Y821"/>